<dbReference type="Gramene" id="ONIVA08G03870.1">
    <property type="protein sequence ID" value="ONIVA08G03870.1"/>
    <property type="gene ID" value="ONIVA08G03870"/>
</dbReference>
<proteinExistence type="predicted"/>
<name>A0A0E0I7K3_ORYNI</name>
<dbReference type="Proteomes" id="UP000006591">
    <property type="component" value="Chromosome 8"/>
</dbReference>
<dbReference type="HOGENOM" id="CLU_2376460_0_0_1"/>
<feature type="region of interest" description="Disordered" evidence="1">
    <location>
        <begin position="72"/>
        <end position="95"/>
    </location>
</feature>
<dbReference type="AlphaFoldDB" id="A0A0E0I7K3"/>
<protein>
    <submittedName>
        <fullName evidence="2">Uncharacterized protein</fullName>
    </submittedName>
</protein>
<sequence length="95" mass="9632">MRGTHAPRAPRKQVVGHTYTHSLARAGFTAASDGGGVTAGEVVVVVGVGGGGEGGRPLVGARYCGATLFVATRTGKPPPRDPLNPGARATSDRRR</sequence>
<accession>A0A0E0I7K3</accession>
<organism evidence="2">
    <name type="scientific">Oryza nivara</name>
    <name type="common">Indian wild rice</name>
    <name type="synonym">Oryza sativa f. spontanea</name>
    <dbReference type="NCBI Taxonomy" id="4536"/>
    <lineage>
        <taxon>Eukaryota</taxon>
        <taxon>Viridiplantae</taxon>
        <taxon>Streptophyta</taxon>
        <taxon>Embryophyta</taxon>
        <taxon>Tracheophyta</taxon>
        <taxon>Spermatophyta</taxon>
        <taxon>Magnoliopsida</taxon>
        <taxon>Liliopsida</taxon>
        <taxon>Poales</taxon>
        <taxon>Poaceae</taxon>
        <taxon>BOP clade</taxon>
        <taxon>Oryzoideae</taxon>
        <taxon>Oryzeae</taxon>
        <taxon>Oryzinae</taxon>
        <taxon>Oryza</taxon>
    </lineage>
</organism>
<evidence type="ECO:0000313" key="2">
    <source>
        <dbReference type="EnsemblPlants" id="ONIVA08G03870.1"/>
    </source>
</evidence>
<dbReference type="OMA" id="VGARYCG"/>
<reference evidence="2" key="1">
    <citation type="submission" date="2015-04" db="UniProtKB">
        <authorList>
            <consortium name="EnsemblPlants"/>
        </authorList>
    </citation>
    <scope>IDENTIFICATION</scope>
    <source>
        <strain evidence="2">SL10</strain>
    </source>
</reference>
<dbReference type="EnsemblPlants" id="ONIVA08G03870.1">
    <property type="protein sequence ID" value="ONIVA08G03870.1"/>
    <property type="gene ID" value="ONIVA08G03870"/>
</dbReference>
<reference evidence="2" key="2">
    <citation type="submission" date="2018-04" db="EMBL/GenBank/DDBJ databases">
        <title>OnivRS2 (Oryza nivara Reference Sequence Version 2).</title>
        <authorList>
            <person name="Zhang J."/>
            <person name="Kudrna D."/>
            <person name="Lee S."/>
            <person name="Talag J."/>
            <person name="Rajasekar S."/>
            <person name="Welchert J."/>
            <person name="Hsing Y.-I."/>
            <person name="Wing R.A."/>
        </authorList>
    </citation>
    <scope>NUCLEOTIDE SEQUENCE [LARGE SCALE GENOMIC DNA]</scope>
    <source>
        <strain evidence="2">SL10</strain>
    </source>
</reference>
<keyword evidence="3" id="KW-1185">Reference proteome</keyword>
<evidence type="ECO:0000313" key="3">
    <source>
        <dbReference type="Proteomes" id="UP000006591"/>
    </source>
</evidence>
<evidence type="ECO:0000256" key="1">
    <source>
        <dbReference type="SAM" id="MobiDB-lite"/>
    </source>
</evidence>